<evidence type="ECO:0000256" key="5">
    <source>
        <dbReference type="ARBA" id="ARBA00022989"/>
    </source>
</evidence>
<accession>K7FU24</accession>
<dbReference type="PANTHER" id="PTHR12207:SF32">
    <property type="entry name" value="IG-LIKE DOMAIN-CONTAINING PROTEIN"/>
    <property type="match status" value="1"/>
</dbReference>
<keyword evidence="7" id="KW-1015">Disulfide bond</keyword>
<feature type="domain" description="Ig-like" evidence="9">
    <location>
        <begin position="22"/>
        <end position="142"/>
    </location>
</feature>
<dbReference type="AlphaFoldDB" id="K7FU24"/>
<dbReference type="PROSITE" id="PS50835">
    <property type="entry name" value="IG_LIKE"/>
    <property type="match status" value="5"/>
</dbReference>
<feature type="domain" description="Ig-like" evidence="9">
    <location>
        <begin position="282"/>
        <end position="397"/>
    </location>
</feature>
<feature type="domain" description="Ig-like" evidence="9">
    <location>
        <begin position="406"/>
        <end position="522"/>
    </location>
</feature>
<dbReference type="Pfam" id="PF00047">
    <property type="entry name" value="ig"/>
    <property type="match status" value="1"/>
</dbReference>
<evidence type="ECO:0000256" key="4">
    <source>
        <dbReference type="ARBA" id="ARBA00022737"/>
    </source>
</evidence>
<dbReference type="InterPro" id="IPR013151">
    <property type="entry name" value="Immunoglobulin_dom"/>
</dbReference>
<sequence length="664" mass="74321">LLLCITSLQYEHLSLAGLCVGQRVVLVQKGRLYRARGYHITIWCNVSGYQGPLQQDFEWSIFLPSAPEQKMQIISTKDSTFPYAVYSQPVQNGEIYVERVQGDSVLLHIKELQDRDAGEYECHTPNTDERFFGSYSAKTNLSVISDTLSAAMPRQVLTRAEGDLLELTCEVSKSTAQHTHLSVAWYLLQGDSQAMTILSLSEDFILTPGSSYTERFLSDVRLDKVGDTTYKLSIGRVRPSDQGQIYCEAVEWIQDPDGTWKDIARKQTEKTLLTVRSQDRDFQATTAAVENSLAEGKPLRVDCSVNAQNSQNRWFQVVWLFKGVEVARIDPQGVWTLKKEYEERAVLGQLQVAKESNEMYILKVYQVGLKDKGMYSCQVSEMEKVSTGFSIIQTKMSSGIDVIVKPMESKMQVSVLSSKTPIVEGDPLILHCEVSGATSPLSVNWWHLRKSIIGMEQDGMLRPGLSYQERSTNRDLWLEKVNSTMFTLVIYNTSATSDGGSYKCEVTELDRNWKQAKETSVSVSPLSLDLRATLKSRTAAVKLTQDFELFCQASAPYRITQVPVSITWQFQHNLGANGYQQLVKVMPSGIEWGADLPHFQRKTSVTKTTSSSTLLIHSATEQDAGRYRCEVKVWRSSSQQTGHPAMAAAATVTSNVVGIQVNPP</sequence>
<name>K7FU24_PELSI</name>
<keyword evidence="3" id="KW-0732">Signal</keyword>
<dbReference type="InterPro" id="IPR051102">
    <property type="entry name" value="IgSF_V-set/TM_domain"/>
</dbReference>
<dbReference type="Ensembl" id="ENSPSIT00000011591.1">
    <property type="protein sequence ID" value="ENSPSIP00000011534.1"/>
    <property type="gene ID" value="ENSPSIG00000010403.1"/>
</dbReference>
<evidence type="ECO:0000256" key="7">
    <source>
        <dbReference type="ARBA" id="ARBA00023157"/>
    </source>
</evidence>
<dbReference type="eggNOG" id="ENOG502QRRB">
    <property type="taxonomic scope" value="Eukaryota"/>
</dbReference>
<reference evidence="11" key="1">
    <citation type="submission" date="2011-10" db="EMBL/GenBank/DDBJ databases">
        <authorList>
            <consortium name="Soft-shell Turtle Genome Consortium"/>
        </authorList>
    </citation>
    <scope>NUCLEOTIDE SEQUENCE [LARGE SCALE GENOMIC DNA]</scope>
    <source>
        <strain evidence="11">Daiwa-1</strain>
    </source>
</reference>
<dbReference type="InterPro" id="IPR036179">
    <property type="entry name" value="Ig-like_dom_sf"/>
</dbReference>
<keyword evidence="4" id="KW-0677">Repeat</keyword>
<dbReference type="Gene3D" id="2.60.40.10">
    <property type="entry name" value="Immunoglobulins"/>
    <property type="match status" value="5"/>
</dbReference>
<keyword evidence="6" id="KW-0472">Membrane</keyword>
<dbReference type="GO" id="GO:0016020">
    <property type="term" value="C:membrane"/>
    <property type="evidence" value="ECO:0007669"/>
    <property type="project" value="UniProtKB-SubCell"/>
</dbReference>
<dbReference type="InterPro" id="IPR003599">
    <property type="entry name" value="Ig_sub"/>
</dbReference>
<keyword evidence="11" id="KW-1185">Reference proteome</keyword>
<evidence type="ECO:0000256" key="6">
    <source>
        <dbReference type="ARBA" id="ARBA00023136"/>
    </source>
</evidence>
<evidence type="ECO:0000313" key="10">
    <source>
        <dbReference type="Ensembl" id="ENSPSIP00000011534.1"/>
    </source>
</evidence>
<protein>
    <recommendedName>
        <fullName evidence="9">Ig-like domain-containing protein</fullName>
    </recommendedName>
</protein>
<dbReference type="OMA" id="TIRSTHT"/>
<evidence type="ECO:0000259" key="9">
    <source>
        <dbReference type="PROSITE" id="PS50835"/>
    </source>
</evidence>
<feature type="domain" description="Ig-like" evidence="9">
    <location>
        <begin position="525"/>
        <end position="653"/>
    </location>
</feature>
<evidence type="ECO:0000256" key="1">
    <source>
        <dbReference type="ARBA" id="ARBA00004479"/>
    </source>
</evidence>
<reference evidence="11" key="2">
    <citation type="journal article" date="2013" name="Nat. Genet.">
        <title>The draft genomes of soft-shell turtle and green sea turtle yield insights into the development and evolution of the turtle-specific body plan.</title>
        <authorList>
            <person name="Wang Z."/>
            <person name="Pascual-Anaya J."/>
            <person name="Zadissa A."/>
            <person name="Li W."/>
            <person name="Niimura Y."/>
            <person name="Huang Z."/>
            <person name="Li C."/>
            <person name="White S."/>
            <person name="Xiong Z."/>
            <person name="Fang D."/>
            <person name="Wang B."/>
            <person name="Ming Y."/>
            <person name="Chen Y."/>
            <person name="Zheng Y."/>
            <person name="Kuraku S."/>
            <person name="Pignatelli M."/>
            <person name="Herrero J."/>
            <person name="Beal K."/>
            <person name="Nozawa M."/>
            <person name="Li Q."/>
            <person name="Wang J."/>
            <person name="Zhang H."/>
            <person name="Yu L."/>
            <person name="Shigenobu S."/>
            <person name="Wang J."/>
            <person name="Liu J."/>
            <person name="Flicek P."/>
            <person name="Searle S."/>
            <person name="Wang J."/>
            <person name="Kuratani S."/>
            <person name="Yin Y."/>
            <person name="Aken B."/>
            <person name="Zhang G."/>
            <person name="Irie N."/>
        </authorList>
    </citation>
    <scope>NUCLEOTIDE SEQUENCE [LARGE SCALE GENOMIC DNA]</scope>
    <source>
        <strain evidence="11">Daiwa-1</strain>
    </source>
</reference>
<reference evidence="10" key="3">
    <citation type="submission" date="2025-08" db="UniProtKB">
        <authorList>
            <consortium name="Ensembl"/>
        </authorList>
    </citation>
    <scope>IDENTIFICATION</scope>
</reference>
<dbReference type="InterPro" id="IPR007110">
    <property type="entry name" value="Ig-like_dom"/>
</dbReference>
<dbReference type="InterPro" id="IPR013783">
    <property type="entry name" value="Ig-like_fold"/>
</dbReference>
<dbReference type="FunFam" id="2.60.40.10:FF:000191">
    <property type="entry name" value="Immunoglobulin superfamily member 3"/>
    <property type="match status" value="1"/>
</dbReference>
<dbReference type="SUPFAM" id="SSF48726">
    <property type="entry name" value="Immunoglobulin"/>
    <property type="match status" value="5"/>
</dbReference>
<organism evidence="10 11">
    <name type="scientific">Pelodiscus sinensis</name>
    <name type="common">Chinese softshell turtle</name>
    <name type="synonym">Trionyx sinensis</name>
    <dbReference type="NCBI Taxonomy" id="13735"/>
    <lineage>
        <taxon>Eukaryota</taxon>
        <taxon>Metazoa</taxon>
        <taxon>Chordata</taxon>
        <taxon>Craniata</taxon>
        <taxon>Vertebrata</taxon>
        <taxon>Euteleostomi</taxon>
        <taxon>Archelosauria</taxon>
        <taxon>Testudinata</taxon>
        <taxon>Testudines</taxon>
        <taxon>Cryptodira</taxon>
        <taxon>Trionychia</taxon>
        <taxon>Trionychidae</taxon>
        <taxon>Pelodiscus</taxon>
    </lineage>
</organism>
<keyword evidence="5" id="KW-1133">Transmembrane helix</keyword>
<evidence type="ECO:0000256" key="3">
    <source>
        <dbReference type="ARBA" id="ARBA00022729"/>
    </source>
</evidence>
<dbReference type="GeneTree" id="ENSGT00940000155177"/>
<keyword evidence="2" id="KW-0812">Transmembrane</keyword>
<keyword evidence="8" id="KW-0393">Immunoglobulin domain</keyword>
<dbReference type="Proteomes" id="UP000007267">
    <property type="component" value="Unassembled WGS sequence"/>
</dbReference>
<dbReference type="SMART" id="SM00409">
    <property type="entry name" value="IG"/>
    <property type="match status" value="5"/>
</dbReference>
<evidence type="ECO:0000256" key="2">
    <source>
        <dbReference type="ARBA" id="ARBA00022692"/>
    </source>
</evidence>
<comment type="subcellular location">
    <subcellularLocation>
        <location evidence="1">Membrane</location>
        <topology evidence="1">Single-pass type I membrane protein</topology>
    </subcellularLocation>
</comment>
<evidence type="ECO:0000256" key="8">
    <source>
        <dbReference type="ARBA" id="ARBA00023319"/>
    </source>
</evidence>
<dbReference type="EMBL" id="AGCU01094329">
    <property type="status" value="NOT_ANNOTATED_CDS"/>
    <property type="molecule type" value="Genomic_DNA"/>
</dbReference>
<dbReference type="PANTHER" id="PTHR12207">
    <property type="entry name" value="V-SET AND TRANSMEMBRANE DOMAIN-CONTAINING PROTEIN"/>
    <property type="match status" value="1"/>
</dbReference>
<dbReference type="CDD" id="cd00099">
    <property type="entry name" value="IgV"/>
    <property type="match status" value="1"/>
</dbReference>
<evidence type="ECO:0000313" key="11">
    <source>
        <dbReference type="Proteomes" id="UP000007267"/>
    </source>
</evidence>
<reference evidence="10" key="4">
    <citation type="submission" date="2025-09" db="UniProtKB">
        <authorList>
            <consortium name="Ensembl"/>
        </authorList>
    </citation>
    <scope>IDENTIFICATION</scope>
</reference>
<dbReference type="FunFam" id="2.60.40.10:FF:000491">
    <property type="entry name" value="Immunoglobulin superfamily, member 3"/>
    <property type="match status" value="1"/>
</dbReference>
<feature type="domain" description="Ig-like" evidence="9">
    <location>
        <begin position="161"/>
        <end position="249"/>
    </location>
</feature>
<proteinExistence type="predicted"/>